<dbReference type="EMBL" id="LFVU01000028">
    <property type="protein sequence ID" value="KMT21191.1"/>
    <property type="molecule type" value="Genomic_DNA"/>
</dbReference>
<dbReference type="PATRIC" id="fig|1121307.3.peg.791"/>
<protein>
    <recommendedName>
        <fullName evidence="1">DUF1540 domain-containing protein</fullName>
    </recommendedName>
</protein>
<keyword evidence="3" id="KW-1185">Reference proteome</keyword>
<name>A0A0J8G065_CLOCY</name>
<evidence type="ECO:0000259" key="1">
    <source>
        <dbReference type="Pfam" id="PF07561"/>
    </source>
</evidence>
<proteinExistence type="predicted"/>
<dbReference type="InterPro" id="IPR011437">
    <property type="entry name" value="DUF1540"/>
</dbReference>
<dbReference type="STRING" id="1121307.CLCY_1c04250"/>
<sequence length="53" mass="5759">MINESIGCKVTACKFHDESKNYCTLDVIKVTHNTVSDATCVCDTDCGSFEPGK</sequence>
<gene>
    <name evidence="2" type="ORF">CLCY_1c04250</name>
</gene>
<dbReference type="RefSeq" id="WP_423230499.1">
    <property type="nucleotide sequence ID" value="NZ_LFVU01000028.1"/>
</dbReference>
<organism evidence="2 3">
    <name type="scientific">Clostridium cylindrosporum DSM 605</name>
    <dbReference type="NCBI Taxonomy" id="1121307"/>
    <lineage>
        <taxon>Bacteria</taxon>
        <taxon>Bacillati</taxon>
        <taxon>Bacillota</taxon>
        <taxon>Clostridia</taxon>
        <taxon>Eubacteriales</taxon>
        <taxon>Clostridiaceae</taxon>
        <taxon>Clostridium</taxon>
    </lineage>
</organism>
<comment type="caution">
    <text evidence="2">The sequence shown here is derived from an EMBL/GenBank/DDBJ whole genome shotgun (WGS) entry which is preliminary data.</text>
</comment>
<dbReference type="AlphaFoldDB" id="A0A0J8G065"/>
<evidence type="ECO:0000313" key="3">
    <source>
        <dbReference type="Proteomes" id="UP000036756"/>
    </source>
</evidence>
<feature type="domain" description="DUF1540" evidence="1">
    <location>
        <begin position="6"/>
        <end position="49"/>
    </location>
</feature>
<dbReference type="Proteomes" id="UP000036756">
    <property type="component" value="Unassembled WGS sequence"/>
</dbReference>
<accession>A0A0J8G065</accession>
<evidence type="ECO:0000313" key="2">
    <source>
        <dbReference type="EMBL" id="KMT21191.1"/>
    </source>
</evidence>
<reference evidence="2 3" key="1">
    <citation type="submission" date="2015-06" db="EMBL/GenBank/DDBJ databases">
        <title>Draft genome sequence of the purine-degrading Clostridium cylindrosporum HC-1 (DSM 605).</title>
        <authorList>
            <person name="Poehlein A."/>
            <person name="Schiel-Bengelsdorf B."/>
            <person name="Bengelsdorf F."/>
            <person name="Daniel R."/>
            <person name="Duerre P."/>
        </authorList>
    </citation>
    <scope>NUCLEOTIDE SEQUENCE [LARGE SCALE GENOMIC DNA]</scope>
    <source>
        <strain evidence="2 3">DSM 605</strain>
    </source>
</reference>
<dbReference type="Pfam" id="PF07561">
    <property type="entry name" value="DUF1540"/>
    <property type="match status" value="1"/>
</dbReference>